<evidence type="ECO:0000313" key="2">
    <source>
        <dbReference type="EMBL" id="KZP06205.1"/>
    </source>
</evidence>
<keyword evidence="1" id="KW-0812">Transmembrane</keyword>
<evidence type="ECO:0000313" key="3">
    <source>
        <dbReference type="Proteomes" id="UP000076532"/>
    </source>
</evidence>
<evidence type="ECO:0000256" key="1">
    <source>
        <dbReference type="SAM" id="Phobius"/>
    </source>
</evidence>
<dbReference type="AlphaFoldDB" id="A0A167WKK6"/>
<organism evidence="2 3">
    <name type="scientific">Athelia psychrophila</name>
    <dbReference type="NCBI Taxonomy" id="1759441"/>
    <lineage>
        <taxon>Eukaryota</taxon>
        <taxon>Fungi</taxon>
        <taxon>Dikarya</taxon>
        <taxon>Basidiomycota</taxon>
        <taxon>Agaricomycotina</taxon>
        <taxon>Agaricomycetes</taxon>
        <taxon>Agaricomycetidae</taxon>
        <taxon>Atheliales</taxon>
        <taxon>Atheliaceae</taxon>
        <taxon>Athelia</taxon>
    </lineage>
</organism>
<sequence length="96" mass="10775">MHVHLPSFPPVNLNAFIPLAFPACTLLLLCLAAFVHFYLPLLCTHAYQSQIEFPAYVCYSYLLDSPSQSFLPMPRRALTGGRVKANCMQVVICMLQ</sequence>
<dbReference type="Proteomes" id="UP000076532">
    <property type="component" value="Unassembled WGS sequence"/>
</dbReference>
<name>A0A167WKK6_9AGAM</name>
<keyword evidence="1" id="KW-1133">Transmembrane helix</keyword>
<protein>
    <submittedName>
        <fullName evidence="2">Uncharacterized protein</fullName>
    </submittedName>
</protein>
<reference evidence="2 3" key="1">
    <citation type="journal article" date="2016" name="Mol. Biol. Evol.">
        <title>Comparative Genomics of Early-Diverging Mushroom-Forming Fungi Provides Insights into the Origins of Lignocellulose Decay Capabilities.</title>
        <authorList>
            <person name="Nagy L.G."/>
            <person name="Riley R."/>
            <person name="Tritt A."/>
            <person name="Adam C."/>
            <person name="Daum C."/>
            <person name="Floudas D."/>
            <person name="Sun H."/>
            <person name="Yadav J.S."/>
            <person name="Pangilinan J."/>
            <person name="Larsson K.H."/>
            <person name="Matsuura K."/>
            <person name="Barry K."/>
            <person name="Labutti K."/>
            <person name="Kuo R."/>
            <person name="Ohm R.A."/>
            <person name="Bhattacharya S.S."/>
            <person name="Shirouzu T."/>
            <person name="Yoshinaga Y."/>
            <person name="Martin F.M."/>
            <person name="Grigoriev I.V."/>
            <person name="Hibbett D.S."/>
        </authorList>
    </citation>
    <scope>NUCLEOTIDE SEQUENCE [LARGE SCALE GENOMIC DNA]</scope>
    <source>
        <strain evidence="2 3">CBS 109695</strain>
    </source>
</reference>
<keyword evidence="3" id="KW-1185">Reference proteome</keyword>
<proteinExistence type="predicted"/>
<keyword evidence="1" id="KW-0472">Membrane</keyword>
<dbReference type="EMBL" id="KV417799">
    <property type="protein sequence ID" value="KZP06205.1"/>
    <property type="molecule type" value="Genomic_DNA"/>
</dbReference>
<accession>A0A167WKK6</accession>
<feature type="transmembrane region" description="Helical" evidence="1">
    <location>
        <begin position="15"/>
        <end position="39"/>
    </location>
</feature>
<gene>
    <name evidence="2" type="ORF">FIBSPDRAFT_329154</name>
</gene>